<accession>A0A075FZS2</accession>
<proteinExistence type="predicted"/>
<sequence length="1268" mass="140869">MQEKSNCHTITMEEVPPAHVPEWLISHFLQQMQDPRPLNRGGPAQLLTIHPTESARRATLNNLAKGGKKDGPIDRTSHHTLDSLVSSLHAELRLPRLLPSGGPFSILLHAECKKAAKALQFPLMHSLPDQHWGRGKSRDLSNLNHCLREESVTSKASPDLLSFRVLLTALAEKLGGMHGDDQISALVNILEKIPDSEVPFGLSRIDGIIFLDHPPTVSPLRQRLILALTRFKPLHVLANSGSHRLGVHGFVPNDISAVRDSDNLPDWVPRHSPFTHVELNNIEAGKNQPIRMLVPRIERSIQATHALIDSAINAKSPPESILIIDPSAESNHEIWSSMLNSFGFHLPIRSAPLKESPGVHWLSAIISLAHYEDAWSLPQLRALAVQQTLQFEVEWMTSHQHPSIADLTPYPDVEILEQVSRGFHLLGGQGALFRWLHALARKPIANSYQNEEELCRRHESTQWWLLCLANRLRPLLSSIDVNALDGSLVSIGCYSGEKLPIPEPAQSGDEWLNQFGSMLHWHLLTSNLDGDVNRTIAGLQKIFDTHYTLRNSQRLLGHSPPVTGLDWVDELLTLIDSSSLSGKQVASSKLKLLTPDEALGCHADLVILTHLDSESWNTSPPSISGLSESERSELGVLPPDNRLRESRHFWHHLLSCGSEVIVLDAHDDDSTQPSTPLSEWLAVTQWDPASPPNLPDFISSEEVFRMEGGKESRWGLSFIEGEGPFLCARPSYIISSGDGRFELVVTGSHQRDNRQRDGIQIHNARYPMQEPLNPSAITIPLDVILVEDRISRQPRIGSEEQPYLDSNRNGEIVTVDELKMTPTSRGPKVEPPRLHSSWPTIGLKVKSSKAMSIDPRPLMPNATGINDHDLRHGFTGGPSRKTKIWSPSRLSQWLSCPRKGWLSTRLRAEGEDDEDDDVDVRTRGLLIHEVWADFICEFLEMEVAIERDKFTPHSLGSARIDEATLRRRLLEMVDERAPWLRHSDAIATVRRLDLVGLNLEAYEAALDEDGKAGASGRFGRLLESELAADSSALLAIEWPLTSDVKKEGIMLELPESGESVPSGIRLRGTIDRVELIPFPESGGNFVNESGEDVECPLDLDLGESWNAQRLVVIRDLKSLEGPGKGKSGDRHSRELLEGVQLALYARAWEVTHPGDRVIGVGISEVGEESGLYIEADPEFQTHLSSLGIGNVECTTQTLYRRPNESNKPPSSNPFRAWMRHRLTAALRIGDMSEKGRVVPTPSDLTCTYCSVKQACGLAPTVGGDRKWN</sequence>
<dbReference type="InterPro" id="IPR038726">
    <property type="entry name" value="PDDEXK_AddAB-type"/>
</dbReference>
<evidence type="ECO:0000259" key="1">
    <source>
        <dbReference type="Pfam" id="PF12705"/>
    </source>
</evidence>
<dbReference type="AlphaFoldDB" id="A0A075FZS2"/>
<feature type="domain" description="PD-(D/E)XK endonuclease-like" evidence="1">
    <location>
        <begin position="885"/>
        <end position="1074"/>
    </location>
</feature>
<reference evidence="2" key="1">
    <citation type="journal article" date="2014" name="Genome Biol. Evol.">
        <title>Pangenome evidence for extensive interdomain horizontal transfer affecting lineage core and shell genes in uncultured planktonic thaumarchaeota and euryarchaeota.</title>
        <authorList>
            <person name="Deschamps P."/>
            <person name="Zivanovic Y."/>
            <person name="Moreira D."/>
            <person name="Rodriguez-Valera F."/>
            <person name="Lopez-Garcia P."/>
        </authorList>
    </citation>
    <scope>NUCLEOTIDE SEQUENCE</scope>
</reference>
<evidence type="ECO:0000313" key="2">
    <source>
        <dbReference type="EMBL" id="AIE95102.1"/>
    </source>
</evidence>
<name>A0A075FZS2_9EURY</name>
<organism evidence="2">
    <name type="scientific">uncultured marine group II/III euryarchaeote AD1000_57_F12</name>
    <dbReference type="NCBI Taxonomy" id="1457788"/>
    <lineage>
        <taxon>Archaea</taxon>
        <taxon>Methanobacteriati</taxon>
        <taxon>Methanobacteriota</taxon>
        <taxon>environmental samples</taxon>
    </lineage>
</organism>
<dbReference type="EMBL" id="KF900440">
    <property type="protein sequence ID" value="AIE95102.1"/>
    <property type="molecule type" value="Genomic_DNA"/>
</dbReference>
<protein>
    <recommendedName>
        <fullName evidence="1">PD-(D/E)XK endonuclease-like domain-containing protein</fullName>
    </recommendedName>
</protein>
<dbReference type="Pfam" id="PF12705">
    <property type="entry name" value="PDDEXK_1"/>
    <property type="match status" value="1"/>
</dbReference>